<feature type="domain" description="Proteinase inhibitor I42 chagasin" evidence="3">
    <location>
        <begin position="23"/>
        <end position="109"/>
    </location>
</feature>
<accession>A0ABM8QUW9</accession>
<dbReference type="Gene3D" id="2.60.40.2020">
    <property type="match status" value="1"/>
</dbReference>
<proteinExistence type="predicted"/>
<dbReference type="Proteomes" id="UP000675880">
    <property type="component" value="Unassembled WGS sequence"/>
</dbReference>
<evidence type="ECO:0000259" key="3">
    <source>
        <dbReference type="Pfam" id="PF09394"/>
    </source>
</evidence>
<evidence type="ECO:0000256" key="1">
    <source>
        <dbReference type="ARBA" id="ARBA00022690"/>
    </source>
</evidence>
<evidence type="ECO:0000313" key="5">
    <source>
        <dbReference type="Proteomes" id="UP000675880"/>
    </source>
</evidence>
<dbReference type="RefSeq" id="WP_213041217.1">
    <property type="nucleotide sequence ID" value="NZ_CAJNBJ010000001.1"/>
</dbReference>
<keyword evidence="1" id="KW-0646">Protease inhibitor</keyword>
<dbReference type="InterPro" id="IPR018990">
    <property type="entry name" value="Prot_inh_I42_chagasin"/>
</dbReference>
<keyword evidence="5" id="KW-1185">Reference proteome</keyword>
<protein>
    <submittedName>
        <fullName evidence="4">Inhibitor_I42 domain-containing protein</fullName>
    </submittedName>
</protein>
<dbReference type="InterPro" id="IPR036331">
    <property type="entry name" value="Chagasin-like_sf"/>
</dbReference>
<dbReference type="EMBL" id="CAJNBJ010000001">
    <property type="protein sequence ID" value="CAE6716610.1"/>
    <property type="molecule type" value="Genomic_DNA"/>
</dbReference>
<dbReference type="Pfam" id="PF09394">
    <property type="entry name" value="Inhibitor_I42"/>
    <property type="match status" value="1"/>
</dbReference>
<evidence type="ECO:0000313" key="4">
    <source>
        <dbReference type="EMBL" id="CAE6716610.1"/>
    </source>
</evidence>
<reference evidence="4 5" key="1">
    <citation type="submission" date="2021-02" db="EMBL/GenBank/DDBJ databases">
        <authorList>
            <person name="Han P."/>
        </authorList>
    </citation>
    <scope>NUCLEOTIDE SEQUENCE [LARGE SCALE GENOMIC DNA]</scope>
    <source>
        <strain evidence="4">Candidatus Nitrospira sp. ZN2</strain>
    </source>
</reference>
<sequence length="110" mass="12471">MSPLSKVMPTGTEPEAGARTIKAQVGIPVHIRLWEDRTRGEQWVPSYDPGVMSLVEDDFLRIASNNAVDAGQRSFEFRPVAAGTHRLVFEKRMGWKFTSEDRQIYYVTVS</sequence>
<name>A0ABM8QUW9_9BACT</name>
<evidence type="ECO:0000256" key="2">
    <source>
        <dbReference type="ARBA" id="ARBA00022704"/>
    </source>
</evidence>
<keyword evidence="2" id="KW-0789">Thiol protease inhibitor</keyword>
<gene>
    <name evidence="4" type="ORF">NSPZN2_11481</name>
</gene>
<dbReference type="SUPFAM" id="SSF141066">
    <property type="entry name" value="ICP-like"/>
    <property type="match status" value="1"/>
</dbReference>
<comment type="caution">
    <text evidence="4">The sequence shown here is derived from an EMBL/GenBank/DDBJ whole genome shotgun (WGS) entry which is preliminary data.</text>
</comment>
<organism evidence="4 5">
    <name type="scientific">Nitrospira defluvii</name>
    <dbReference type="NCBI Taxonomy" id="330214"/>
    <lineage>
        <taxon>Bacteria</taxon>
        <taxon>Pseudomonadati</taxon>
        <taxon>Nitrospirota</taxon>
        <taxon>Nitrospiria</taxon>
        <taxon>Nitrospirales</taxon>
        <taxon>Nitrospiraceae</taxon>
        <taxon>Nitrospira</taxon>
    </lineage>
</organism>